<evidence type="ECO:0000256" key="14">
    <source>
        <dbReference type="ARBA" id="ARBA00023279"/>
    </source>
</evidence>
<evidence type="ECO:0000256" key="4">
    <source>
        <dbReference type="ARBA" id="ARBA00022525"/>
    </source>
</evidence>
<dbReference type="GO" id="GO:0060468">
    <property type="term" value="P:prevention of polyspermy"/>
    <property type="evidence" value="ECO:0007669"/>
    <property type="project" value="TreeGrafter"/>
</dbReference>
<evidence type="ECO:0000256" key="20">
    <source>
        <dbReference type="PROSITE-ProRule" id="PRU00779"/>
    </source>
</evidence>
<evidence type="ECO:0000256" key="15">
    <source>
        <dbReference type="ARBA" id="ARBA00024183"/>
    </source>
</evidence>
<keyword evidence="5" id="KW-0272">Extracellular matrix</keyword>
<dbReference type="Pfam" id="PF00088">
    <property type="entry name" value="Trefoil"/>
    <property type="match status" value="1"/>
</dbReference>
<evidence type="ECO:0000256" key="16">
    <source>
        <dbReference type="ARBA" id="ARBA00037545"/>
    </source>
</evidence>
<keyword evidence="7" id="KW-0812">Transmembrane</keyword>
<evidence type="ECO:0000256" key="17">
    <source>
        <dbReference type="ARBA" id="ARBA00040238"/>
    </source>
</evidence>
<proteinExistence type="inferred from homology"/>
<evidence type="ECO:0000256" key="9">
    <source>
        <dbReference type="ARBA" id="ARBA00022989"/>
    </source>
</evidence>
<comment type="similarity">
    <text evidence="2">Belongs to the ZP domain family. ZPB subfamily.</text>
</comment>
<evidence type="ECO:0000256" key="11">
    <source>
        <dbReference type="ARBA" id="ARBA00023157"/>
    </source>
</evidence>
<dbReference type="PROSITE" id="PS00025">
    <property type="entry name" value="P_TREFOIL_1"/>
    <property type="match status" value="1"/>
</dbReference>
<evidence type="ECO:0000256" key="7">
    <source>
        <dbReference type="ARBA" id="ARBA00022692"/>
    </source>
</evidence>
<feature type="domain" description="ZP" evidence="21">
    <location>
        <begin position="183"/>
        <end position="455"/>
    </location>
</feature>
<keyword evidence="12" id="KW-0675">Receptor</keyword>
<dbReference type="AlphaFoldDB" id="A0A8C8SGX2"/>
<organism evidence="23 24">
    <name type="scientific">Pelusios castaneus</name>
    <name type="common">West African mud turtle</name>
    <dbReference type="NCBI Taxonomy" id="367368"/>
    <lineage>
        <taxon>Eukaryota</taxon>
        <taxon>Metazoa</taxon>
        <taxon>Chordata</taxon>
        <taxon>Craniata</taxon>
        <taxon>Vertebrata</taxon>
        <taxon>Euteleostomi</taxon>
        <taxon>Archelosauria</taxon>
        <taxon>Testudinata</taxon>
        <taxon>Testudines</taxon>
        <taxon>Pleurodira</taxon>
        <taxon>Pelomedusidae</taxon>
        <taxon>Pelusios</taxon>
    </lineage>
</organism>
<dbReference type="Gene3D" id="4.10.110.10">
    <property type="entry name" value="Spasmolytic Protein, domain 1"/>
    <property type="match status" value="1"/>
</dbReference>
<evidence type="ECO:0000256" key="10">
    <source>
        <dbReference type="ARBA" id="ARBA00023136"/>
    </source>
</evidence>
<protein>
    <recommendedName>
        <fullName evidence="17">Zona pellucida sperm-binding protein 4</fullName>
    </recommendedName>
    <alternativeName>
        <fullName evidence="19">Zona pellucida glycoprotein 4</fullName>
    </alternativeName>
    <alternativeName>
        <fullName evidence="18">Zona pellucida protein B</fullName>
    </alternativeName>
</protein>
<keyword evidence="3" id="KW-1003">Cell membrane</keyword>
<dbReference type="Ensembl" id="ENSPCET00000021129.1">
    <property type="protein sequence ID" value="ENSPCEP00000020430.1"/>
    <property type="gene ID" value="ENSPCEG00000015791.1"/>
</dbReference>
<evidence type="ECO:0000256" key="5">
    <source>
        <dbReference type="ARBA" id="ARBA00022530"/>
    </source>
</evidence>
<comment type="subcellular location">
    <subcellularLocation>
        <location evidence="1">Cell membrane</location>
        <topology evidence="1">Single-pass type I membrane protein</topology>
    </subcellularLocation>
    <subcellularLocation>
        <location evidence="15">Zona pellucida</location>
    </subcellularLocation>
</comment>
<dbReference type="InterPro" id="IPR048290">
    <property type="entry name" value="ZP_chr"/>
</dbReference>
<evidence type="ECO:0000313" key="24">
    <source>
        <dbReference type="Proteomes" id="UP000694393"/>
    </source>
</evidence>
<dbReference type="SUPFAM" id="SSF57492">
    <property type="entry name" value="Trefoil"/>
    <property type="match status" value="1"/>
</dbReference>
<dbReference type="Proteomes" id="UP000694393">
    <property type="component" value="Unplaced"/>
</dbReference>
<accession>A0A8C8SGX2</accession>
<evidence type="ECO:0000256" key="12">
    <source>
        <dbReference type="ARBA" id="ARBA00023170"/>
    </source>
</evidence>
<dbReference type="Pfam" id="PF22821">
    <property type="entry name" value="ZP1_ZP4_Ig-like"/>
    <property type="match status" value="1"/>
</dbReference>
<evidence type="ECO:0000256" key="6">
    <source>
        <dbReference type="ARBA" id="ARBA00022685"/>
    </source>
</evidence>
<sequence length="513" mass="56581">MAKSAGEGRLIARVMLWLFCGPLFLLVGVQGGFRNRGVLWEISQLTCEQKSLVFTLLPNQSEKALPHALRSDPACGTHVEQQASGSVVVEASYSGCYVIQRVRPILGLEGPDVAAYKEELRCPNTHLALDAPSPSTCSAIQASARLPCATPPITQGDCEERGCCYHPGDRVMPCYYGNKATVQCTPDGQISVAISRDVTLPPLDLSSVHLLSSHGSRCAPVSRNEAFVVYRFPLSACGTILQVSGNQRVYENELVADRQVLTSHSGTITRDSTFRLTIRCSYSAEAFLPVNIIVSTLPPPPAAIGQGPLALEMRIAKDGNYSTYYKDSEYPVVRLLRDPVHVEVRILQRMDPSLVLVLHQCWATPSTNPLQEPEWLILVDGCPYEGDNYQTQLVPVGDISGLQFPSHHQRFIVRTFTFVDATSQRALSGRVYFHCSASVCMPSGQEHCTVQCPTNFQGRSKSVCPFLVPFTGWEDSRIWHFPWQTTAALQRFMDQGSWMKTMENGREASPLQG</sequence>
<keyword evidence="8" id="KW-0732">Signal</keyword>
<keyword evidence="9" id="KW-1133">Transmembrane helix</keyword>
<comment type="function">
    <text evidence="16">Component of the zona pellucida, an extracellular matrix surrounding oocytes which mediates sperm binding, induction of the acrosome reaction and prevents post-fertilization polyspermy. The zona pellucida is composed of 3 to 4 glycoproteins, ZP1, ZP2, ZP3, and ZP4. ZP4 may act as a sperm receptor.</text>
</comment>
<keyword evidence="6" id="KW-0165">Cleavage on pair of basic residues</keyword>
<dbReference type="InterPro" id="IPR055356">
    <property type="entry name" value="ZP-N"/>
</dbReference>
<evidence type="ECO:0000256" key="2">
    <source>
        <dbReference type="ARBA" id="ARBA00010863"/>
    </source>
</evidence>
<reference evidence="23" key="1">
    <citation type="submission" date="2025-08" db="UniProtKB">
        <authorList>
            <consortium name="Ensembl"/>
        </authorList>
    </citation>
    <scope>IDENTIFICATION</scope>
</reference>
<keyword evidence="14" id="KW-0278">Fertilization</keyword>
<feature type="disulfide bond" evidence="20">
    <location>
        <begin position="148"/>
        <end position="163"/>
    </location>
</feature>
<evidence type="ECO:0000256" key="18">
    <source>
        <dbReference type="ARBA" id="ARBA00042273"/>
    </source>
</evidence>
<dbReference type="CDD" id="cd00111">
    <property type="entry name" value="Trefoil"/>
    <property type="match status" value="1"/>
</dbReference>
<keyword evidence="10" id="KW-0472">Membrane</keyword>
<feature type="domain" description="P-type" evidence="22">
    <location>
        <begin position="135"/>
        <end position="178"/>
    </location>
</feature>
<dbReference type="Pfam" id="PF00100">
    <property type="entry name" value="Zona_pellucida"/>
    <property type="match status" value="1"/>
</dbReference>
<evidence type="ECO:0000256" key="13">
    <source>
        <dbReference type="ARBA" id="ARBA00023180"/>
    </source>
</evidence>
<reference evidence="23" key="2">
    <citation type="submission" date="2025-09" db="UniProtKB">
        <authorList>
            <consortium name="Ensembl"/>
        </authorList>
    </citation>
    <scope>IDENTIFICATION</scope>
</reference>
<dbReference type="GO" id="GO:0032190">
    <property type="term" value="F:acrosin binding"/>
    <property type="evidence" value="ECO:0007669"/>
    <property type="project" value="TreeGrafter"/>
</dbReference>
<dbReference type="InterPro" id="IPR000519">
    <property type="entry name" value="P_trefoil_dom"/>
</dbReference>
<dbReference type="InterPro" id="IPR042235">
    <property type="entry name" value="ZP-C_dom"/>
</dbReference>
<dbReference type="PROSITE" id="PS51034">
    <property type="entry name" value="ZP_2"/>
    <property type="match status" value="1"/>
</dbReference>
<keyword evidence="11 20" id="KW-1015">Disulfide bond</keyword>
<dbReference type="Gene3D" id="2.60.40.4100">
    <property type="entry name" value="Zona pellucida, ZP-C domain"/>
    <property type="match status" value="1"/>
</dbReference>
<dbReference type="SMART" id="SM00241">
    <property type="entry name" value="ZP"/>
    <property type="match status" value="1"/>
</dbReference>
<keyword evidence="24" id="KW-1185">Reference proteome</keyword>
<dbReference type="SMART" id="SM00018">
    <property type="entry name" value="PD"/>
    <property type="match status" value="1"/>
</dbReference>
<dbReference type="InterPro" id="IPR054554">
    <property type="entry name" value="ZP1/4_Ig-like"/>
</dbReference>
<name>A0A8C8SGX2_9SAUR</name>
<evidence type="ECO:0000259" key="21">
    <source>
        <dbReference type="PROSITE" id="PS51034"/>
    </source>
</evidence>
<keyword evidence="13" id="KW-0325">Glycoprotein</keyword>
<dbReference type="Pfam" id="PF23344">
    <property type="entry name" value="ZP-N"/>
    <property type="match status" value="1"/>
</dbReference>
<dbReference type="PANTHER" id="PTHR23343">
    <property type="entry name" value="ZONA PELLUCIDA SPERM-BINDING PROTEIN"/>
    <property type="match status" value="1"/>
</dbReference>
<dbReference type="InterPro" id="IPR044913">
    <property type="entry name" value="P_trefoil_dom_sf"/>
</dbReference>
<evidence type="ECO:0000256" key="19">
    <source>
        <dbReference type="ARBA" id="ARBA00042573"/>
    </source>
</evidence>
<dbReference type="Gene3D" id="2.60.40.3210">
    <property type="entry name" value="Zona pellucida, ZP-N domain"/>
    <property type="match status" value="1"/>
</dbReference>
<dbReference type="PRINTS" id="PR00023">
    <property type="entry name" value="ZPELLUCIDA"/>
</dbReference>
<dbReference type="InterPro" id="IPR051148">
    <property type="entry name" value="Zona_Pellucida_Domain_gp"/>
</dbReference>
<comment type="caution">
    <text evidence="20">Lacks conserved residue(s) required for the propagation of feature annotation.</text>
</comment>
<dbReference type="InterPro" id="IPR055355">
    <property type="entry name" value="ZP-C"/>
</dbReference>
<dbReference type="InterPro" id="IPR017957">
    <property type="entry name" value="P_trefoil_CS"/>
</dbReference>
<dbReference type="InterPro" id="IPR001507">
    <property type="entry name" value="ZP_dom"/>
</dbReference>
<dbReference type="GO" id="GO:0035805">
    <property type="term" value="C:egg coat"/>
    <property type="evidence" value="ECO:0007669"/>
    <property type="project" value="UniProtKB-SubCell"/>
</dbReference>
<dbReference type="PANTHER" id="PTHR23343:SF31">
    <property type="entry name" value="ZONA PELLUCIDA SPERM-BINDING PROTEIN 4"/>
    <property type="match status" value="1"/>
</dbReference>
<dbReference type="GO" id="GO:0007339">
    <property type="term" value="P:binding of sperm to zona pellucida"/>
    <property type="evidence" value="ECO:0007669"/>
    <property type="project" value="TreeGrafter"/>
</dbReference>
<evidence type="ECO:0000256" key="8">
    <source>
        <dbReference type="ARBA" id="ARBA00022729"/>
    </source>
</evidence>
<dbReference type="PROSITE" id="PS51448">
    <property type="entry name" value="P_TREFOIL_2"/>
    <property type="match status" value="1"/>
</dbReference>
<evidence type="ECO:0000313" key="23">
    <source>
        <dbReference type="Ensembl" id="ENSPCEP00000020430.1"/>
    </source>
</evidence>
<dbReference type="GO" id="GO:0005886">
    <property type="term" value="C:plasma membrane"/>
    <property type="evidence" value="ECO:0007669"/>
    <property type="project" value="UniProtKB-SubCell"/>
</dbReference>
<evidence type="ECO:0000259" key="22">
    <source>
        <dbReference type="PROSITE" id="PS51448"/>
    </source>
</evidence>
<keyword evidence="4" id="KW-0964">Secreted</keyword>
<evidence type="ECO:0000256" key="3">
    <source>
        <dbReference type="ARBA" id="ARBA00022475"/>
    </source>
</evidence>
<dbReference type="GO" id="GO:0035804">
    <property type="term" value="F:structural constituent of egg coat"/>
    <property type="evidence" value="ECO:0007669"/>
    <property type="project" value="TreeGrafter"/>
</dbReference>
<evidence type="ECO:0000256" key="1">
    <source>
        <dbReference type="ARBA" id="ARBA00004251"/>
    </source>
</evidence>